<dbReference type="PANTHER" id="PTHR24349">
    <property type="entry name" value="SERINE/THREONINE-PROTEIN KINASE"/>
    <property type="match status" value="1"/>
</dbReference>
<evidence type="ECO:0000313" key="9">
    <source>
        <dbReference type="Proteomes" id="UP000623129"/>
    </source>
</evidence>
<keyword evidence="9" id="KW-1185">Reference proteome</keyword>
<keyword evidence="5" id="KW-0067">ATP-binding</keyword>
<dbReference type="Gene3D" id="1.10.510.10">
    <property type="entry name" value="Transferase(Phosphotransferase) domain 1"/>
    <property type="match status" value="2"/>
</dbReference>
<dbReference type="InterPro" id="IPR002048">
    <property type="entry name" value="EF_hand_dom"/>
</dbReference>
<dbReference type="Pfam" id="PF00069">
    <property type="entry name" value="Pkinase"/>
    <property type="match status" value="2"/>
</dbReference>
<dbReference type="InterPro" id="IPR011992">
    <property type="entry name" value="EF-hand-dom_pair"/>
</dbReference>
<feature type="domain" description="Protein kinase" evidence="6">
    <location>
        <begin position="1"/>
        <end position="146"/>
    </location>
</feature>
<proteinExistence type="predicted"/>
<dbReference type="Pfam" id="PF13499">
    <property type="entry name" value="EF-hand_7"/>
    <property type="match status" value="1"/>
</dbReference>
<evidence type="ECO:0000259" key="6">
    <source>
        <dbReference type="PROSITE" id="PS50011"/>
    </source>
</evidence>
<evidence type="ECO:0000256" key="1">
    <source>
        <dbReference type="ARBA" id="ARBA00022527"/>
    </source>
</evidence>
<sequence length="235" mass="26750">MRHLPQHPNIVSLRDTFEDDRSVYLVMELCEGGELFDRIKAREHYSERAAAALIKTIVQVVQAIDFGLSVFFKPGVILYILLCGAPPFWADTEQGIAGAIIRSEIDFTREPWPQVSDNAKDLIKRMLQPKPKRRLTAQQVLEHPWIHNLKKAPDGALGESEMFEQLDVEKKGELTFDELKEALYKQGHDLPDSDARMIMDAVAMINGLSTNHEEIINAIVHDVDTDKDKKISYEK</sequence>
<comment type="caution">
    <text evidence="8">The sequence shown here is derived from an EMBL/GenBank/DDBJ whole genome shotgun (WGS) entry which is preliminary data.</text>
</comment>
<protein>
    <submittedName>
        <fullName evidence="8">Calcium-dependent protein kinase 7</fullName>
    </submittedName>
</protein>
<dbReference type="EMBL" id="SWLB01000014">
    <property type="protein sequence ID" value="KAF3330172.1"/>
    <property type="molecule type" value="Genomic_DNA"/>
</dbReference>
<dbReference type="SUPFAM" id="SSF47473">
    <property type="entry name" value="EF-hand"/>
    <property type="match status" value="1"/>
</dbReference>
<keyword evidence="1" id="KW-0723">Serine/threonine-protein kinase</keyword>
<keyword evidence="3" id="KW-0547">Nucleotide-binding</keyword>
<dbReference type="GO" id="GO:0004674">
    <property type="term" value="F:protein serine/threonine kinase activity"/>
    <property type="evidence" value="ECO:0007669"/>
    <property type="project" value="UniProtKB-KW"/>
</dbReference>
<dbReference type="OrthoDB" id="9948461at2759"/>
<dbReference type="SUPFAM" id="SSF56112">
    <property type="entry name" value="Protein kinase-like (PK-like)"/>
    <property type="match status" value="1"/>
</dbReference>
<accession>A0A833R0K7</accession>
<keyword evidence="4 8" id="KW-0418">Kinase</keyword>
<dbReference type="PROSITE" id="PS50011">
    <property type="entry name" value="PROTEIN_KINASE_DOM"/>
    <property type="match status" value="1"/>
</dbReference>
<reference evidence="8" key="1">
    <citation type="submission" date="2020-01" db="EMBL/GenBank/DDBJ databases">
        <title>Genome sequence of Kobresia littledalei, the first chromosome-level genome in the family Cyperaceae.</title>
        <authorList>
            <person name="Qu G."/>
        </authorList>
    </citation>
    <scope>NUCLEOTIDE SEQUENCE</scope>
    <source>
        <strain evidence="8">C.B.Clarke</strain>
        <tissue evidence="8">Leaf</tissue>
    </source>
</reference>
<dbReference type="Proteomes" id="UP000623129">
    <property type="component" value="Unassembled WGS sequence"/>
</dbReference>
<evidence type="ECO:0000259" key="7">
    <source>
        <dbReference type="PROSITE" id="PS50222"/>
    </source>
</evidence>
<dbReference type="GO" id="GO:0005524">
    <property type="term" value="F:ATP binding"/>
    <property type="evidence" value="ECO:0007669"/>
    <property type="project" value="UniProtKB-KW"/>
</dbReference>
<dbReference type="Gene3D" id="3.30.200.20">
    <property type="entry name" value="Phosphorylase Kinase, domain 1"/>
    <property type="match status" value="1"/>
</dbReference>
<dbReference type="Gene3D" id="1.10.238.10">
    <property type="entry name" value="EF-hand"/>
    <property type="match status" value="1"/>
</dbReference>
<dbReference type="FunFam" id="1.10.510.10:FF:001423">
    <property type="entry name" value="Calcium-dependent protein kinase 7"/>
    <property type="match status" value="1"/>
</dbReference>
<feature type="domain" description="EF-hand" evidence="7">
    <location>
        <begin position="161"/>
        <end position="189"/>
    </location>
</feature>
<evidence type="ECO:0000313" key="8">
    <source>
        <dbReference type="EMBL" id="KAF3330172.1"/>
    </source>
</evidence>
<feature type="domain" description="EF-hand" evidence="7">
    <location>
        <begin position="211"/>
        <end position="235"/>
    </location>
</feature>
<dbReference type="InterPro" id="IPR050205">
    <property type="entry name" value="CDPK_Ser/Thr_kinases"/>
</dbReference>
<dbReference type="GO" id="GO:0005509">
    <property type="term" value="F:calcium ion binding"/>
    <property type="evidence" value="ECO:0007669"/>
    <property type="project" value="InterPro"/>
</dbReference>
<dbReference type="SMART" id="SM00220">
    <property type="entry name" value="S_TKc"/>
    <property type="match status" value="1"/>
</dbReference>
<gene>
    <name evidence="8" type="ORF">FCM35_KLT05503</name>
</gene>
<evidence type="ECO:0000256" key="5">
    <source>
        <dbReference type="ARBA" id="ARBA00022840"/>
    </source>
</evidence>
<dbReference type="AlphaFoldDB" id="A0A833R0K7"/>
<keyword evidence="2" id="KW-0808">Transferase</keyword>
<name>A0A833R0K7_9POAL</name>
<dbReference type="PROSITE" id="PS50222">
    <property type="entry name" value="EF_HAND_2"/>
    <property type="match status" value="2"/>
</dbReference>
<evidence type="ECO:0000256" key="2">
    <source>
        <dbReference type="ARBA" id="ARBA00022679"/>
    </source>
</evidence>
<organism evidence="8 9">
    <name type="scientific">Carex littledalei</name>
    <dbReference type="NCBI Taxonomy" id="544730"/>
    <lineage>
        <taxon>Eukaryota</taxon>
        <taxon>Viridiplantae</taxon>
        <taxon>Streptophyta</taxon>
        <taxon>Embryophyta</taxon>
        <taxon>Tracheophyta</taxon>
        <taxon>Spermatophyta</taxon>
        <taxon>Magnoliopsida</taxon>
        <taxon>Liliopsida</taxon>
        <taxon>Poales</taxon>
        <taxon>Cyperaceae</taxon>
        <taxon>Cyperoideae</taxon>
        <taxon>Cariceae</taxon>
        <taxon>Carex</taxon>
        <taxon>Carex subgen. Euthyceras</taxon>
    </lineage>
</organism>
<dbReference type="InterPro" id="IPR011009">
    <property type="entry name" value="Kinase-like_dom_sf"/>
</dbReference>
<dbReference type="InterPro" id="IPR000719">
    <property type="entry name" value="Prot_kinase_dom"/>
</dbReference>
<evidence type="ECO:0000256" key="3">
    <source>
        <dbReference type="ARBA" id="ARBA00022741"/>
    </source>
</evidence>
<evidence type="ECO:0000256" key="4">
    <source>
        <dbReference type="ARBA" id="ARBA00022777"/>
    </source>
</evidence>